<dbReference type="AlphaFoldDB" id="A0A9D2CAT2"/>
<dbReference type="PANTHER" id="PTHR11895:SF67">
    <property type="entry name" value="AMIDASE DOMAIN-CONTAINING PROTEIN"/>
    <property type="match status" value="1"/>
</dbReference>
<organism evidence="2 3">
    <name type="scientific">Candidatus Agrococcus pullicola</name>
    <dbReference type="NCBI Taxonomy" id="2838429"/>
    <lineage>
        <taxon>Bacteria</taxon>
        <taxon>Bacillati</taxon>
        <taxon>Actinomycetota</taxon>
        <taxon>Actinomycetes</taxon>
        <taxon>Micrococcales</taxon>
        <taxon>Microbacteriaceae</taxon>
        <taxon>Agrococcus</taxon>
    </lineage>
</organism>
<evidence type="ECO:0000259" key="1">
    <source>
        <dbReference type="Pfam" id="PF01425"/>
    </source>
</evidence>
<accession>A0A9D2CAT2</accession>
<dbReference type="GO" id="GO:0003824">
    <property type="term" value="F:catalytic activity"/>
    <property type="evidence" value="ECO:0007669"/>
    <property type="project" value="InterPro"/>
</dbReference>
<evidence type="ECO:0000313" key="3">
    <source>
        <dbReference type="Proteomes" id="UP000824005"/>
    </source>
</evidence>
<sequence>ANIGVRGFPRTAGCRVLDIRPETVDAPIVAALRARGGIVVGITNMHELALGITSENASYGPVPLPWDKSRSAGGSSGGSAAAVASGAVDFALGTDTGGSISIPASHCGVVGFRPSTGRWPGDGIVGLSWTRDTPGIFTRSVGDAAKIDSWITGSYQRRKERSRPRLGVPRELIADLSLETHHAFARALVQLSDSAELVDVTFERALNKTRRAEAPLVGWESRRELGQAASQALGLDPEAAFRALVDGVESADVVELLDRELTSPITAEQYTSAQQDTIAAQAAAVDLFSSERLDALVFPTTPAPAPLIGTGPFIEHLGRRESTFGLYTRNTGPGTIVGAPMVTLPIASPSASTQVGLTLQGMRHHDEDLLSHADALHQYLCDG</sequence>
<reference evidence="2" key="2">
    <citation type="submission" date="2021-04" db="EMBL/GenBank/DDBJ databases">
        <authorList>
            <person name="Gilroy R."/>
        </authorList>
    </citation>
    <scope>NUCLEOTIDE SEQUENCE</scope>
    <source>
        <strain evidence="2">ChiGjej1B1-98</strain>
    </source>
</reference>
<feature type="non-terminal residue" evidence="2">
    <location>
        <position position="1"/>
    </location>
</feature>
<dbReference type="InterPro" id="IPR023631">
    <property type="entry name" value="Amidase_dom"/>
</dbReference>
<comment type="caution">
    <text evidence="2">The sequence shown here is derived from an EMBL/GenBank/DDBJ whole genome shotgun (WGS) entry which is preliminary data.</text>
</comment>
<dbReference type="PANTHER" id="PTHR11895">
    <property type="entry name" value="TRANSAMIDASE"/>
    <property type="match status" value="1"/>
</dbReference>
<dbReference type="InterPro" id="IPR000120">
    <property type="entry name" value="Amidase"/>
</dbReference>
<evidence type="ECO:0000313" key="2">
    <source>
        <dbReference type="EMBL" id="HIY67622.1"/>
    </source>
</evidence>
<feature type="domain" description="Amidase" evidence="1">
    <location>
        <begin position="2"/>
        <end position="370"/>
    </location>
</feature>
<dbReference type="SUPFAM" id="SSF75304">
    <property type="entry name" value="Amidase signature (AS) enzymes"/>
    <property type="match status" value="1"/>
</dbReference>
<dbReference type="Gene3D" id="3.90.1300.10">
    <property type="entry name" value="Amidase signature (AS) domain"/>
    <property type="match status" value="1"/>
</dbReference>
<dbReference type="EMBL" id="DXDC01000464">
    <property type="protein sequence ID" value="HIY67622.1"/>
    <property type="molecule type" value="Genomic_DNA"/>
</dbReference>
<dbReference type="InterPro" id="IPR036928">
    <property type="entry name" value="AS_sf"/>
</dbReference>
<dbReference type="Proteomes" id="UP000824005">
    <property type="component" value="Unassembled WGS sequence"/>
</dbReference>
<proteinExistence type="predicted"/>
<name>A0A9D2CAT2_9MICO</name>
<reference evidence="2" key="1">
    <citation type="journal article" date="2021" name="PeerJ">
        <title>Extensive microbial diversity within the chicken gut microbiome revealed by metagenomics and culture.</title>
        <authorList>
            <person name="Gilroy R."/>
            <person name="Ravi A."/>
            <person name="Getino M."/>
            <person name="Pursley I."/>
            <person name="Horton D.L."/>
            <person name="Alikhan N.F."/>
            <person name="Baker D."/>
            <person name="Gharbi K."/>
            <person name="Hall N."/>
            <person name="Watson M."/>
            <person name="Adriaenssens E.M."/>
            <person name="Foster-Nyarko E."/>
            <person name="Jarju S."/>
            <person name="Secka A."/>
            <person name="Antonio M."/>
            <person name="Oren A."/>
            <person name="Chaudhuri R.R."/>
            <person name="La Ragione R."/>
            <person name="Hildebrand F."/>
            <person name="Pallen M.J."/>
        </authorList>
    </citation>
    <scope>NUCLEOTIDE SEQUENCE</scope>
    <source>
        <strain evidence="2">ChiGjej1B1-98</strain>
    </source>
</reference>
<protein>
    <recommendedName>
        <fullName evidence="1">Amidase domain-containing protein</fullName>
    </recommendedName>
</protein>
<dbReference type="Pfam" id="PF01425">
    <property type="entry name" value="Amidase"/>
    <property type="match status" value="1"/>
</dbReference>
<gene>
    <name evidence="2" type="ORF">H9830_15260</name>
</gene>